<evidence type="ECO:0000313" key="4">
    <source>
        <dbReference type="Proteomes" id="UP000422569"/>
    </source>
</evidence>
<dbReference type="EMBL" id="CP044331">
    <property type="protein sequence ID" value="QGM98856.1"/>
    <property type="molecule type" value="Genomic_DNA"/>
</dbReference>
<protein>
    <submittedName>
        <fullName evidence="3">Uncharacterized protein</fullName>
    </submittedName>
</protein>
<feature type="region of interest" description="Disordered" evidence="1">
    <location>
        <begin position="137"/>
        <end position="167"/>
    </location>
</feature>
<evidence type="ECO:0000256" key="1">
    <source>
        <dbReference type="SAM" id="MobiDB-lite"/>
    </source>
</evidence>
<name>A0A6B8M8E6_9HYPH</name>
<reference evidence="3 4" key="1">
    <citation type="submission" date="2019-09" db="EMBL/GenBank/DDBJ databases">
        <title>Isolation and complete genome sequencing of Methylocystis species.</title>
        <authorList>
            <person name="Rumah B.L."/>
            <person name="Stead C.E."/>
            <person name="Stevens B.C."/>
            <person name="Minton N.P."/>
            <person name="Grosse-Honebrink A."/>
            <person name="Zhang Y."/>
        </authorList>
    </citation>
    <scope>NUCLEOTIDE SEQUENCE [LARGE SCALE GENOMIC DNA]</scope>
    <source>
        <strain evidence="3 4">BRCS2</strain>
    </source>
</reference>
<dbReference type="Proteomes" id="UP000422569">
    <property type="component" value="Chromosome"/>
</dbReference>
<feature type="transmembrane region" description="Helical" evidence="2">
    <location>
        <begin position="37"/>
        <end position="58"/>
    </location>
</feature>
<keyword evidence="2" id="KW-1133">Transmembrane helix</keyword>
<feature type="region of interest" description="Disordered" evidence="1">
    <location>
        <begin position="1"/>
        <end position="20"/>
    </location>
</feature>
<organism evidence="3 4">
    <name type="scientific">Methylocystis parvus</name>
    <dbReference type="NCBI Taxonomy" id="134"/>
    <lineage>
        <taxon>Bacteria</taxon>
        <taxon>Pseudomonadati</taxon>
        <taxon>Pseudomonadota</taxon>
        <taxon>Alphaproteobacteria</taxon>
        <taxon>Hyphomicrobiales</taxon>
        <taxon>Methylocystaceae</taxon>
        <taxon>Methylocystis</taxon>
    </lineage>
</organism>
<sequence length="216" mass="22681">MRINMDEATRSRVKPTREPSVAPFSARHALQTKSRSILVHAAACFFATALGSLSPMALDLFDGTLTTSVAANVDPESGKFTDRILIGGLHPISWDEDAKVAPAPAFTMVPILSDNAEPSRARVALVSARSLKEPGVRRIDRGPEAKSLETTAAPIVASEPAPEPKAEKIEERGALAALTPSVLSAKVLSAKVSEKAWAGVKSVGGAVTSGLSWLGY</sequence>
<gene>
    <name evidence="3" type="ORF">F7D14_16120</name>
</gene>
<keyword evidence="2" id="KW-0472">Membrane</keyword>
<evidence type="ECO:0000313" key="3">
    <source>
        <dbReference type="EMBL" id="QGM98856.1"/>
    </source>
</evidence>
<feature type="compositionally biased region" description="Basic and acidic residues" evidence="1">
    <location>
        <begin position="1"/>
        <end position="10"/>
    </location>
</feature>
<keyword evidence="2" id="KW-0812">Transmembrane</keyword>
<dbReference type="AlphaFoldDB" id="A0A6B8M8E6"/>
<dbReference type="RefSeq" id="WP_020372404.1">
    <property type="nucleotide sequence ID" value="NZ_CP044331.1"/>
</dbReference>
<evidence type="ECO:0000256" key="2">
    <source>
        <dbReference type="SAM" id="Phobius"/>
    </source>
</evidence>
<accession>A0A6B8M8E6</accession>
<feature type="compositionally biased region" description="Basic and acidic residues" evidence="1">
    <location>
        <begin position="137"/>
        <end position="147"/>
    </location>
</feature>
<keyword evidence="4" id="KW-1185">Reference proteome</keyword>
<dbReference type="KEGG" id="mpar:F7D14_16120"/>
<proteinExistence type="predicted"/>